<comment type="caution">
    <text evidence="3">The sequence shown here is derived from an EMBL/GenBank/DDBJ whole genome shotgun (WGS) entry which is preliminary data.</text>
</comment>
<evidence type="ECO:0000313" key="3">
    <source>
        <dbReference type="EMBL" id="GAA4053954.1"/>
    </source>
</evidence>
<evidence type="ECO:0000313" key="4">
    <source>
        <dbReference type="Proteomes" id="UP001500683"/>
    </source>
</evidence>
<keyword evidence="2" id="KW-0472">Membrane</keyword>
<dbReference type="Proteomes" id="UP001500683">
    <property type="component" value="Unassembled WGS sequence"/>
</dbReference>
<gene>
    <name evidence="3" type="ORF">GCM10022214_00650</name>
</gene>
<protein>
    <submittedName>
        <fullName evidence="3">Uncharacterized protein</fullName>
    </submittedName>
</protein>
<sequence length="96" mass="10362">MREAWPEALTAVVSNATFVVSWQVGLMVLGALVTCGAWRLLGQRQRQATLREVLSRASAGTVVVYEDGPDGHSVRIWSSDQPDTPSPPSPPSRESS</sequence>
<feature type="region of interest" description="Disordered" evidence="1">
    <location>
        <begin position="73"/>
        <end position="96"/>
    </location>
</feature>
<proteinExistence type="predicted"/>
<keyword evidence="2" id="KW-0812">Transmembrane</keyword>
<evidence type="ECO:0000256" key="1">
    <source>
        <dbReference type="SAM" id="MobiDB-lite"/>
    </source>
</evidence>
<feature type="compositionally biased region" description="Pro residues" evidence="1">
    <location>
        <begin position="84"/>
        <end position="96"/>
    </location>
</feature>
<reference evidence="4" key="1">
    <citation type="journal article" date="2019" name="Int. J. Syst. Evol. Microbiol.">
        <title>The Global Catalogue of Microorganisms (GCM) 10K type strain sequencing project: providing services to taxonomists for standard genome sequencing and annotation.</title>
        <authorList>
            <consortium name="The Broad Institute Genomics Platform"/>
            <consortium name="The Broad Institute Genome Sequencing Center for Infectious Disease"/>
            <person name="Wu L."/>
            <person name="Ma J."/>
        </authorList>
    </citation>
    <scope>NUCLEOTIDE SEQUENCE [LARGE SCALE GENOMIC DNA]</scope>
    <source>
        <strain evidence="4">JCM 16702</strain>
    </source>
</reference>
<feature type="transmembrane region" description="Helical" evidence="2">
    <location>
        <begin position="20"/>
        <end position="41"/>
    </location>
</feature>
<organism evidence="3 4">
    <name type="scientific">Actinomadura miaoliensis</name>
    <dbReference type="NCBI Taxonomy" id="430685"/>
    <lineage>
        <taxon>Bacteria</taxon>
        <taxon>Bacillati</taxon>
        <taxon>Actinomycetota</taxon>
        <taxon>Actinomycetes</taxon>
        <taxon>Streptosporangiales</taxon>
        <taxon>Thermomonosporaceae</taxon>
        <taxon>Actinomadura</taxon>
    </lineage>
</organism>
<name>A0ABP7UVJ6_9ACTN</name>
<accession>A0ABP7UVJ6</accession>
<keyword evidence="2" id="KW-1133">Transmembrane helix</keyword>
<keyword evidence="4" id="KW-1185">Reference proteome</keyword>
<evidence type="ECO:0000256" key="2">
    <source>
        <dbReference type="SAM" id="Phobius"/>
    </source>
</evidence>
<dbReference type="EMBL" id="BAAAZG010000001">
    <property type="protein sequence ID" value="GAA4053954.1"/>
    <property type="molecule type" value="Genomic_DNA"/>
</dbReference>